<name>A0ABW4D4H2_9LACO</name>
<keyword evidence="1" id="KW-0732">Signal</keyword>
<comment type="caution">
    <text evidence="2">The sequence shown here is derived from an EMBL/GenBank/DDBJ whole genome shotgun (WGS) entry which is preliminary data.</text>
</comment>
<evidence type="ECO:0000313" key="2">
    <source>
        <dbReference type="EMBL" id="MFD1454932.1"/>
    </source>
</evidence>
<dbReference type="Proteomes" id="UP001597189">
    <property type="component" value="Unassembled WGS sequence"/>
</dbReference>
<feature type="chain" id="PRO_5047266110" evidence="1">
    <location>
        <begin position="28"/>
        <end position="160"/>
    </location>
</feature>
<proteinExistence type="predicted"/>
<dbReference type="EMBL" id="JBHTOD010000003">
    <property type="protein sequence ID" value="MFD1454932.1"/>
    <property type="molecule type" value="Genomic_DNA"/>
</dbReference>
<dbReference type="RefSeq" id="WP_203644223.1">
    <property type="nucleotide sequence ID" value="NZ_BOLN01000003.1"/>
</dbReference>
<accession>A0ABW4D4H2</accession>
<evidence type="ECO:0000313" key="3">
    <source>
        <dbReference type="Proteomes" id="UP001597189"/>
    </source>
</evidence>
<reference evidence="3" key="1">
    <citation type="journal article" date="2019" name="Int. J. Syst. Evol. Microbiol.">
        <title>The Global Catalogue of Microorganisms (GCM) 10K type strain sequencing project: providing services to taxonomists for standard genome sequencing and annotation.</title>
        <authorList>
            <consortium name="The Broad Institute Genomics Platform"/>
            <consortium name="The Broad Institute Genome Sequencing Center for Infectious Disease"/>
            <person name="Wu L."/>
            <person name="Ma J."/>
        </authorList>
    </citation>
    <scope>NUCLEOTIDE SEQUENCE [LARGE SCALE GENOMIC DNA]</scope>
    <source>
        <strain evidence="3">CCM 8979</strain>
    </source>
</reference>
<organism evidence="2 3">
    <name type="scientific">Levilactobacillus lanxiensis</name>
    <dbReference type="NCBI Taxonomy" id="2799568"/>
    <lineage>
        <taxon>Bacteria</taxon>
        <taxon>Bacillati</taxon>
        <taxon>Bacillota</taxon>
        <taxon>Bacilli</taxon>
        <taxon>Lactobacillales</taxon>
        <taxon>Lactobacillaceae</taxon>
        <taxon>Levilactobacillus</taxon>
    </lineage>
</organism>
<feature type="signal peptide" evidence="1">
    <location>
        <begin position="1"/>
        <end position="27"/>
    </location>
</feature>
<protein>
    <submittedName>
        <fullName evidence="2">Uncharacterized protein</fullName>
    </submittedName>
</protein>
<keyword evidence="3" id="KW-1185">Reference proteome</keyword>
<gene>
    <name evidence="2" type="ORF">ACFQ44_04425</name>
</gene>
<evidence type="ECO:0000256" key="1">
    <source>
        <dbReference type="SAM" id="SignalP"/>
    </source>
</evidence>
<sequence>MQQSIRLGLTILAVSGGLLAGSTTTHAAVVTHRGTPKIARGWWRTPKHKVYYQSQGQRKYHWDYATLHITRHAIQETTGTWGEKIGMNELINFKTTVDHRKTYTVTGNYVQASDRTYTKSFARSGKRLLTFDAEQGTALRMQVWTPFSGRHSRATDYPYK</sequence>